<evidence type="ECO:0000256" key="7">
    <source>
        <dbReference type="ARBA" id="ARBA00022840"/>
    </source>
</evidence>
<evidence type="ECO:0000313" key="15">
    <source>
        <dbReference type="Proteomes" id="UP000190637"/>
    </source>
</evidence>
<feature type="transmembrane region" description="Helical" evidence="10">
    <location>
        <begin position="471"/>
        <end position="490"/>
    </location>
</feature>
<dbReference type="Pfam" id="PF02518">
    <property type="entry name" value="HATPase_c"/>
    <property type="match status" value="1"/>
</dbReference>
<dbReference type="SUPFAM" id="SSF55874">
    <property type="entry name" value="ATPase domain of HSP90 chaperone/DNA topoisomerase II/histidine kinase"/>
    <property type="match status" value="1"/>
</dbReference>
<dbReference type="EMBL" id="FUWS01000009">
    <property type="protein sequence ID" value="SKA25727.1"/>
    <property type="molecule type" value="Genomic_DNA"/>
</dbReference>
<evidence type="ECO:0000313" key="14">
    <source>
        <dbReference type="EMBL" id="SKA25727.1"/>
    </source>
</evidence>
<feature type="transmembrane region" description="Helical" evidence="10">
    <location>
        <begin position="236"/>
        <end position="252"/>
    </location>
</feature>
<keyword evidence="3" id="KW-0597">Phosphoprotein</keyword>
<evidence type="ECO:0000256" key="1">
    <source>
        <dbReference type="ARBA" id="ARBA00000085"/>
    </source>
</evidence>
<feature type="transmembrane region" description="Helical" evidence="10">
    <location>
        <begin position="521"/>
        <end position="538"/>
    </location>
</feature>
<dbReference type="PANTHER" id="PTHR24421:SF10">
    <property type="entry name" value="NITRATE_NITRITE SENSOR PROTEIN NARQ"/>
    <property type="match status" value="1"/>
</dbReference>
<dbReference type="GO" id="GO:0005524">
    <property type="term" value="F:ATP binding"/>
    <property type="evidence" value="ECO:0007669"/>
    <property type="project" value="UniProtKB-KW"/>
</dbReference>
<feature type="transmembrane region" description="Helical" evidence="10">
    <location>
        <begin position="432"/>
        <end position="451"/>
    </location>
</feature>
<keyword evidence="15" id="KW-1185">Reference proteome</keyword>
<feature type="domain" description="Phage shock protein PspC N-terminal" evidence="12">
    <location>
        <begin position="53"/>
        <end position="95"/>
    </location>
</feature>
<dbReference type="AlphaFoldDB" id="A0A1T4SC25"/>
<feature type="domain" description="Histidine kinase/HSP90-like ATPase" evidence="11">
    <location>
        <begin position="679"/>
        <end position="768"/>
    </location>
</feature>
<feature type="region of interest" description="Disordered" evidence="9">
    <location>
        <begin position="1"/>
        <end position="21"/>
    </location>
</feature>
<feature type="transmembrane region" description="Helical" evidence="10">
    <location>
        <begin position="137"/>
        <end position="154"/>
    </location>
</feature>
<dbReference type="GO" id="GO:0016020">
    <property type="term" value="C:membrane"/>
    <property type="evidence" value="ECO:0007669"/>
    <property type="project" value="InterPro"/>
</dbReference>
<keyword evidence="4" id="KW-0808">Transferase</keyword>
<evidence type="ECO:0000256" key="4">
    <source>
        <dbReference type="ARBA" id="ARBA00022679"/>
    </source>
</evidence>
<proteinExistence type="predicted"/>
<reference evidence="14 15" key="1">
    <citation type="submission" date="2017-02" db="EMBL/GenBank/DDBJ databases">
        <authorList>
            <person name="Peterson S.W."/>
        </authorList>
    </citation>
    <scope>NUCLEOTIDE SEQUENCE [LARGE SCALE GENOMIC DNA]</scope>
    <source>
        <strain evidence="14 15">DSM 45154</strain>
    </source>
</reference>
<feature type="transmembrane region" description="Helical" evidence="10">
    <location>
        <begin position="211"/>
        <end position="230"/>
    </location>
</feature>
<comment type="catalytic activity">
    <reaction evidence="1">
        <text>ATP + protein L-histidine = ADP + protein N-phospho-L-histidine.</text>
        <dbReference type="EC" id="2.7.13.3"/>
    </reaction>
</comment>
<evidence type="ECO:0000256" key="8">
    <source>
        <dbReference type="ARBA" id="ARBA00023012"/>
    </source>
</evidence>
<keyword evidence="5" id="KW-0547">Nucleotide-binding</keyword>
<dbReference type="Gene3D" id="1.20.5.1930">
    <property type="match status" value="1"/>
</dbReference>
<feature type="transmembrane region" description="Helical" evidence="10">
    <location>
        <begin position="497"/>
        <end position="515"/>
    </location>
</feature>
<feature type="transmembrane region" description="Helical" evidence="10">
    <location>
        <begin position="161"/>
        <end position="180"/>
    </location>
</feature>
<protein>
    <recommendedName>
        <fullName evidence="2">histidine kinase</fullName>
        <ecNumber evidence="2">2.7.13.3</ecNumber>
    </recommendedName>
</protein>
<evidence type="ECO:0000259" key="11">
    <source>
        <dbReference type="Pfam" id="PF02518"/>
    </source>
</evidence>
<dbReference type="STRING" id="1122192.SAMN02745673_03343"/>
<dbReference type="InterPro" id="IPR050482">
    <property type="entry name" value="Sensor_HK_TwoCompSys"/>
</dbReference>
<feature type="transmembrane region" description="Helical" evidence="10">
    <location>
        <begin position="336"/>
        <end position="358"/>
    </location>
</feature>
<dbReference type="GO" id="GO:0000155">
    <property type="term" value="F:phosphorelay sensor kinase activity"/>
    <property type="evidence" value="ECO:0007669"/>
    <property type="project" value="InterPro"/>
</dbReference>
<evidence type="ECO:0000256" key="10">
    <source>
        <dbReference type="SAM" id="Phobius"/>
    </source>
</evidence>
<name>A0A1T4SC25_9ACTN</name>
<keyword evidence="8" id="KW-0902">Two-component regulatory system</keyword>
<keyword evidence="7" id="KW-0067">ATP-binding</keyword>
<feature type="domain" description="Signal transduction histidine kinase subgroup 3 dimerisation and phosphoacceptor" evidence="13">
    <location>
        <begin position="567"/>
        <end position="633"/>
    </location>
</feature>
<dbReference type="InterPro" id="IPR003594">
    <property type="entry name" value="HATPase_dom"/>
</dbReference>
<keyword evidence="6" id="KW-0418">Kinase</keyword>
<feature type="transmembrane region" description="Helical" evidence="10">
    <location>
        <begin position="405"/>
        <end position="425"/>
    </location>
</feature>
<dbReference type="Pfam" id="PF07730">
    <property type="entry name" value="HisKA_3"/>
    <property type="match status" value="1"/>
</dbReference>
<feature type="transmembrane region" description="Helical" evidence="10">
    <location>
        <begin position="113"/>
        <end position="131"/>
    </location>
</feature>
<dbReference type="Gene3D" id="3.30.565.10">
    <property type="entry name" value="Histidine kinase-like ATPase, C-terminal domain"/>
    <property type="match status" value="1"/>
</dbReference>
<dbReference type="CDD" id="cd16917">
    <property type="entry name" value="HATPase_UhpB-NarQ-NarX-like"/>
    <property type="match status" value="1"/>
</dbReference>
<dbReference type="Pfam" id="PF04024">
    <property type="entry name" value="PspC"/>
    <property type="match status" value="1"/>
</dbReference>
<dbReference type="GO" id="GO:0046983">
    <property type="term" value="F:protein dimerization activity"/>
    <property type="evidence" value="ECO:0007669"/>
    <property type="project" value="InterPro"/>
</dbReference>
<evidence type="ECO:0000256" key="9">
    <source>
        <dbReference type="SAM" id="MobiDB-lite"/>
    </source>
</evidence>
<dbReference type="PANTHER" id="PTHR24421">
    <property type="entry name" value="NITRATE/NITRITE SENSOR PROTEIN NARX-RELATED"/>
    <property type="match status" value="1"/>
</dbReference>
<accession>A0A1T4SC25</accession>
<dbReference type="EC" id="2.7.13.3" evidence="2"/>
<dbReference type="InterPro" id="IPR036890">
    <property type="entry name" value="HATPase_C_sf"/>
</dbReference>
<keyword evidence="10" id="KW-0472">Membrane</keyword>
<evidence type="ECO:0000256" key="6">
    <source>
        <dbReference type="ARBA" id="ARBA00022777"/>
    </source>
</evidence>
<gene>
    <name evidence="14" type="ORF">SAMN02745673_03343</name>
</gene>
<feature type="transmembrane region" description="Helical" evidence="10">
    <location>
        <begin position="74"/>
        <end position="92"/>
    </location>
</feature>
<evidence type="ECO:0000259" key="13">
    <source>
        <dbReference type="Pfam" id="PF07730"/>
    </source>
</evidence>
<keyword evidence="10" id="KW-0812">Transmembrane</keyword>
<organism evidence="14 15">
    <name type="scientific">Marinactinospora thermotolerans DSM 45154</name>
    <dbReference type="NCBI Taxonomy" id="1122192"/>
    <lineage>
        <taxon>Bacteria</taxon>
        <taxon>Bacillati</taxon>
        <taxon>Actinomycetota</taxon>
        <taxon>Actinomycetes</taxon>
        <taxon>Streptosporangiales</taxon>
        <taxon>Nocardiopsidaceae</taxon>
        <taxon>Marinactinospora</taxon>
    </lineage>
</organism>
<evidence type="ECO:0000256" key="5">
    <source>
        <dbReference type="ARBA" id="ARBA00022741"/>
    </source>
</evidence>
<sequence>MGGGTVPPDGGEDGRRSAPPVDTARRAIRALRAAAWAPTSEVACLPAPDPPGTDPVLGGVCAGIAERRGWRPGAVRLATVLLVLPALLYPVAWLVRTAGPAPAGGRGRANRQLFLAVAAGVLALFSAVQLIDFGLPEIRALLAGLFLGSSLLTLPRSALLTWRSMTVGVVAVLLLLWGAGATGVDVPFPVAVIVAYLPVLYAVAARHPRPVVVAVGAWTLVLVLPCYTLLFAAPPAAVVWTSAVLVGVLVAGDNMRVRREETGISRGTVRAHRPPRAPVPLWDGVLDAVWRPLPRPEVTLRLPRGPVRPLEGRLVAGVCRALAGGRSPRALTAVRALFAVPLWAVVGVPLYLLLWLLLPGERPPGEDPEERRDAVWARRSAAWFLLFGLGAATASTAAVQATGMLGLPVPVAVVSGLVTGMPIALLPRSPLLAWRFMAGGLLATLVAYALVGTSLPPSVPGGMSPTVLWPWPIAVLLALVPVLYLVALAYPGRTTVGVGAVTVVADILSACLFVAAPVAQALWISVAVVGVLAFGHNVRGRRAAQRDLAQESALRRRDRARQAVLEERSRIARELHDVVSHHMSMIAIQAEAAPYKYPDLSPAAAGTFHTIRDAAREALVEMRRVVGLLREEAEDAERAPQPGLSDIGDLVEGARQAGVPVRARVSGLSAEPSETVGLSVYRIVQESLSNAGRHAPGAPVRVTVEEDDGQIVVRVVNDAGGPGPRPAADVGGHGLVGMRERVAMLGGTLRAGPLPEGGFEVVARLPMDGGE</sequence>
<keyword evidence="10" id="KW-1133">Transmembrane helix</keyword>
<feature type="transmembrane region" description="Helical" evidence="10">
    <location>
        <begin position="186"/>
        <end position="204"/>
    </location>
</feature>
<evidence type="ECO:0000259" key="12">
    <source>
        <dbReference type="Pfam" id="PF04024"/>
    </source>
</evidence>
<evidence type="ECO:0000256" key="2">
    <source>
        <dbReference type="ARBA" id="ARBA00012438"/>
    </source>
</evidence>
<dbReference type="InterPro" id="IPR007168">
    <property type="entry name" value="Phageshock_PspC_N"/>
</dbReference>
<evidence type="ECO:0000256" key="3">
    <source>
        <dbReference type="ARBA" id="ARBA00022553"/>
    </source>
</evidence>
<dbReference type="Proteomes" id="UP000190637">
    <property type="component" value="Unassembled WGS sequence"/>
</dbReference>
<dbReference type="InterPro" id="IPR011712">
    <property type="entry name" value="Sig_transdc_His_kin_sub3_dim/P"/>
</dbReference>